<gene>
    <name evidence="2" type="ORF">DPMN_148828</name>
</gene>
<comment type="caution">
    <text evidence="2">The sequence shown here is derived from an EMBL/GenBank/DDBJ whole genome shotgun (WGS) entry which is preliminary data.</text>
</comment>
<evidence type="ECO:0000313" key="2">
    <source>
        <dbReference type="EMBL" id="KAH3795279.1"/>
    </source>
</evidence>
<feature type="region of interest" description="Disordered" evidence="1">
    <location>
        <begin position="105"/>
        <end position="210"/>
    </location>
</feature>
<evidence type="ECO:0000313" key="3">
    <source>
        <dbReference type="Proteomes" id="UP000828390"/>
    </source>
</evidence>
<sequence>MTMHALHMMTDRRPRVGTILLGVGLQRLRYSTTRFVMRPRVGTITLGVGLQRLRYSTTRFVMRPRVGTITLGVGLQRLRYSTTRHCQRRHGEYTVTYTWMMKTDDSEQRARKNDTGRPLQNEKHRKTLIRTPSSSPVPSSDTTMPTRSGGTCSGSGLTGSANRKRRNPVGARRTRPDADSLRSCTTNRSRRQRRRPHMAGRRRKTDRNRC</sequence>
<organism evidence="2 3">
    <name type="scientific">Dreissena polymorpha</name>
    <name type="common">Zebra mussel</name>
    <name type="synonym">Mytilus polymorpha</name>
    <dbReference type="NCBI Taxonomy" id="45954"/>
    <lineage>
        <taxon>Eukaryota</taxon>
        <taxon>Metazoa</taxon>
        <taxon>Spiralia</taxon>
        <taxon>Lophotrochozoa</taxon>
        <taxon>Mollusca</taxon>
        <taxon>Bivalvia</taxon>
        <taxon>Autobranchia</taxon>
        <taxon>Heteroconchia</taxon>
        <taxon>Euheterodonta</taxon>
        <taxon>Imparidentia</taxon>
        <taxon>Neoheterodontei</taxon>
        <taxon>Myida</taxon>
        <taxon>Dreissenoidea</taxon>
        <taxon>Dreissenidae</taxon>
        <taxon>Dreissena</taxon>
    </lineage>
</organism>
<keyword evidence="3" id="KW-1185">Reference proteome</keyword>
<dbReference type="AlphaFoldDB" id="A0A9D4FAC1"/>
<feature type="compositionally biased region" description="Low complexity" evidence="1">
    <location>
        <begin position="131"/>
        <end position="150"/>
    </location>
</feature>
<proteinExistence type="predicted"/>
<feature type="compositionally biased region" description="Basic and acidic residues" evidence="1">
    <location>
        <begin position="105"/>
        <end position="115"/>
    </location>
</feature>
<dbReference type="Proteomes" id="UP000828390">
    <property type="component" value="Unassembled WGS sequence"/>
</dbReference>
<dbReference type="EMBL" id="JAIWYP010000007">
    <property type="protein sequence ID" value="KAH3795279.1"/>
    <property type="molecule type" value="Genomic_DNA"/>
</dbReference>
<evidence type="ECO:0000256" key="1">
    <source>
        <dbReference type="SAM" id="MobiDB-lite"/>
    </source>
</evidence>
<feature type="compositionally biased region" description="Basic residues" evidence="1">
    <location>
        <begin position="188"/>
        <end position="210"/>
    </location>
</feature>
<accession>A0A9D4FAC1</accession>
<protein>
    <submittedName>
        <fullName evidence="2">Uncharacterized protein</fullName>
    </submittedName>
</protein>
<reference evidence="2" key="2">
    <citation type="submission" date="2020-11" db="EMBL/GenBank/DDBJ databases">
        <authorList>
            <person name="McCartney M.A."/>
            <person name="Auch B."/>
            <person name="Kono T."/>
            <person name="Mallez S."/>
            <person name="Becker A."/>
            <person name="Gohl D.M."/>
            <person name="Silverstein K.A.T."/>
            <person name="Koren S."/>
            <person name="Bechman K.B."/>
            <person name="Herman A."/>
            <person name="Abrahante J.E."/>
            <person name="Garbe J."/>
        </authorList>
    </citation>
    <scope>NUCLEOTIDE SEQUENCE</scope>
    <source>
        <strain evidence="2">Duluth1</strain>
        <tissue evidence="2">Whole animal</tissue>
    </source>
</reference>
<name>A0A9D4FAC1_DREPO</name>
<reference evidence="2" key="1">
    <citation type="journal article" date="2019" name="bioRxiv">
        <title>The Genome of the Zebra Mussel, Dreissena polymorpha: A Resource for Invasive Species Research.</title>
        <authorList>
            <person name="McCartney M.A."/>
            <person name="Auch B."/>
            <person name="Kono T."/>
            <person name="Mallez S."/>
            <person name="Zhang Y."/>
            <person name="Obille A."/>
            <person name="Becker A."/>
            <person name="Abrahante J.E."/>
            <person name="Garbe J."/>
            <person name="Badalamenti J.P."/>
            <person name="Herman A."/>
            <person name="Mangelson H."/>
            <person name="Liachko I."/>
            <person name="Sullivan S."/>
            <person name="Sone E.D."/>
            <person name="Koren S."/>
            <person name="Silverstein K.A.T."/>
            <person name="Beckman K.B."/>
            <person name="Gohl D.M."/>
        </authorList>
    </citation>
    <scope>NUCLEOTIDE SEQUENCE</scope>
    <source>
        <strain evidence="2">Duluth1</strain>
        <tissue evidence="2">Whole animal</tissue>
    </source>
</reference>